<evidence type="ECO:0000313" key="2">
    <source>
        <dbReference type="EMBL" id="AOT71411.1"/>
    </source>
</evidence>
<dbReference type="AlphaFoldDB" id="A0A1D8GKI6"/>
<dbReference type="OrthoDB" id="2543325at2"/>
<evidence type="ECO:0000259" key="1">
    <source>
        <dbReference type="Pfam" id="PF06527"/>
    </source>
</evidence>
<feature type="domain" description="TniQ" evidence="1">
    <location>
        <begin position="8"/>
        <end position="140"/>
    </location>
</feature>
<dbReference type="RefSeq" id="WP_069979210.1">
    <property type="nucleotide sequence ID" value="NZ_CP017269.1"/>
</dbReference>
<dbReference type="Pfam" id="PF06527">
    <property type="entry name" value="TniQ"/>
    <property type="match status" value="1"/>
</dbReference>
<dbReference type="InterPro" id="IPR009492">
    <property type="entry name" value="TniQ"/>
</dbReference>
<proteinExistence type="predicted"/>
<dbReference type="Proteomes" id="UP000095743">
    <property type="component" value="Chromosome"/>
</dbReference>
<reference evidence="2 3" key="1">
    <citation type="submission" date="2016-09" db="EMBL/GenBank/DDBJ databases">
        <title>Genomic analysis reveals versatility of anaerobic energy metabolism of Geosporobacter ferrireducens IRF9 of phylum Firmicutes.</title>
        <authorList>
            <person name="Kim S.-J."/>
        </authorList>
    </citation>
    <scope>NUCLEOTIDE SEQUENCE [LARGE SCALE GENOMIC DNA]</scope>
    <source>
        <strain evidence="2 3">IRF9</strain>
    </source>
</reference>
<protein>
    <recommendedName>
        <fullName evidence="1">TniQ domain-containing protein</fullName>
    </recommendedName>
</protein>
<sequence>MNNNILLRHLEPYRDESLASYLVRTAEKNYIELNCVREKINVRKSKFLREFNYIKDHKLLERISQLVSIDSEILIQMTLNKYEYLSDLNNEGVDKYFFEEYVMDTKFSKYCPICLREKEYHMINWQLRDIEICLEHQVKLIQFCSKCGRNIEIHTVVNRECDCKNSLIEGEVEYVTYKELIDYQSRMYSLLESIRNVLY</sequence>
<organism evidence="2 3">
    <name type="scientific">Geosporobacter ferrireducens</name>
    <dbReference type="NCBI Taxonomy" id="1424294"/>
    <lineage>
        <taxon>Bacteria</taxon>
        <taxon>Bacillati</taxon>
        <taxon>Bacillota</taxon>
        <taxon>Clostridia</taxon>
        <taxon>Peptostreptococcales</taxon>
        <taxon>Thermotaleaceae</taxon>
        <taxon>Geosporobacter</taxon>
    </lineage>
</organism>
<dbReference type="KEGG" id="gfe:Gferi_18890"/>
<keyword evidence="3" id="KW-1185">Reference proteome</keyword>
<dbReference type="EMBL" id="CP017269">
    <property type="protein sequence ID" value="AOT71411.1"/>
    <property type="molecule type" value="Genomic_DNA"/>
</dbReference>
<gene>
    <name evidence="2" type="ORF">Gferi_18890</name>
</gene>
<evidence type="ECO:0000313" key="3">
    <source>
        <dbReference type="Proteomes" id="UP000095743"/>
    </source>
</evidence>
<name>A0A1D8GKI6_9FIRM</name>
<accession>A0A1D8GKI6</accession>